<reference evidence="2 3" key="1">
    <citation type="submission" date="2019-08" db="EMBL/GenBank/DDBJ databases">
        <title>Whole genome of Aphis craccivora.</title>
        <authorList>
            <person name="Voronova N.V."/>
            <person name="Shulinski R.S."/>
            <person name="Bandarenka Y.V."/>
            <person name="Zhorov D.G."/>
            <person name="Warner D."/>
        </authorList>
    </citation>
    <scope>NUCLEOTIDE SEQUENCE [LARGE SCALE GENOMIC DNA]</scope>
    <source>
        <strain evidence="2">180601</strain>
        <tissue evidence="2">Whole Body</tissue>
    </source>
</reference>
<dbReference type="InterPro" id="IPR022786">
    <property type="entry name" value="Geminin/Multicilin"/>
</dbReference>
<evidence type="ECO:0000313" key="3">
    <source>
        <dbReference type="Proteomes" id="UP000478052"/>
    </source>
</evidence>
<dbReference type="SUPFAM" id="SSF111469">
    <property type="entry name" value="Geminin coiled-coil domain"/>
    <property type="match status" value="1"/>
</dbReference>
<protein>
    <submittedName>
        <fullName evidence="2">Geminin-like</fullName>
    </submittedName>
</protein>
<dbReference type="Gene3D" id="1.20.5.1180">
    <property type="entry name" value="Geminin coiled-coil domain"/>
    <property type="match status" value="1"/>
</dbReference>
<evidence type="ECO:0000313" key="2">
    <source>
        <dbReference type="EMBL" id="KAF0772744.1"/>
    </source>
</evidence>
<feature type="compositionally biased region" description="Polar residues" evidence="1">
    <location>
        <begin position="171"/>
        <end position="190"/>
    </location>
</feature>
<dbReference type="Pfam" id="PF07412">
    <property type="entry name" value="Geminin"/>
    <property type="match status" value="1"/>
</dbReference>
<dbReference type="OrthoDB" id="10043826at2759"/>
<comment type="caution">
    <text evidence="2">The sequence shown here is derived from an EMBL/GenBank/DDBJ whole genome shotgun (WGS) entry which is preliminary data.</text>
</comment>
<evidence type="ECO:0000256" key="1">
    <source>
        <dbReference type="SAM" id="MobiDB-lite"/>
    </source>
</evidence>
<gene>
    <name evidence="2" type="ORF">FWK35_00000721</name>
</gene>
<dbReference type="AlphaFoldDB" id="A0A6G0ZMY0"/>
<proteinExistence type="predicted"/>
<organism evidence="2 3">
    <name type="scientific">Aphis craccivora</name>
    <name type="common">Cowpea aphid</name>
    <dbReference type="NCBI Taxonomy" id="307492"/>
    <lineage>
        <taxon>Eukaryota</taxon>
        <taxon>Metazoa</taxon>
        <taxon>Ecdysozoa</taxon>
        <taxon>Arthropoda</taxon>
        <taxon>Hexapoda</taxon>
        <taxon>Insecta</taxon>
        <taxon>Pterygota</taxon>
        <taxon>Neoptera</taxon>
        <taxon>Paraneoptera</taxon>
        <taxon>Hemiptera</taxon>
        <taxon>Sternorrhyncha</taxon>
        <taxon>Aphidomorpha</taxon>
        <taxon>Aphidoidea</taxon>
        <taxon>Aphididae</taxon>
        <taxon>Aphidini</taxon>
        <taxon>Aphis</taxon>
        <taxon>Aphis</taxon>
    </lineage>
</organism>
<keyword evidence="3" id="KW-1185">Reference proteome</keyword>
<dbReference type="EMBL" id="VUJU01000139">
    <property type="protein sequence ID" value="KAF0772744.1"/>
    <property type="molecule type" value="Genomic_DNA"/>
</dbReference>
<dbReference type="Proteomes" id="UP000478052">
    <property type="component" value="Unassembled WGS sequence"/>
</dbReference>
<name>A0A6G0ZMY0_APHCR</name>
<sequence length="190" mass="21436">MKTVSENNRNILGQDKMSSIKGTRKLLQTLQPSGVDKENLVGTGRFHETNPDPKILKPQIKTEVEVKSKEKKSGLAKINPSLYNKLIVEDLTSTAGPSEKYWQVIAERRRKALEDVLEQNRKLHNLVLTLEDENASCKKLLEQTTDLVNTLKDVLNEDNKPIEDDVDDDNLSTSLMQPNSNNDFSCSESE</sequence>
<dbReference type="GO" id="GO:0006275">
    <property type="term" value="P:regulation of DNA replication"/>
    <property type="evidence" value="ECO:0007669"/>
    <property type="project" value="InterPro"/>
</dbReference>
<feature type="region of interest" description="Disordered" evidence="1">
    <location>
        <begin position="159"/>
        <end position="190"/>
    </location>
</feature>
<accession>A0A6G0ZMY0</accession>